<comment type="caution">
    <text evidence="1">The sequence shown here is derived from an EMBL/GenBank/DDBJ whole genome shotgun (WGS) entry which is preliminary data.</text>
</comment>
<protein>
    <submittedName>
        <fullName evidence="1">Uncharacterized protein</fullName>
    </submittedName>
</protein>
<proteinExistence type="predicted"/>
<dbReference type="Proteomes" id="UP000051124">
    <property type="component" value="Unassembled WGS sequence"/>
</dbReference>
<dbReference type="AlphaFoldDB" id="A0A0S7WG26"/>
<name>A0A0S7WG26_UNCT6</name>
<sequence>MYLLMIILNKEEYLDDVLSVLVELGITDATIMDTQSLEMALAYKVPIFAGLKFQLGGRTPYSKTIFVLTEEKETGKNVMELLKGVGIDLEEKGVARLITMKVESALGTPPEVDASF</sequence>
<evidence type="ECO:0000313" key="2">
    <source>
        <dbReference type="Proteomes" id="UP000051124"/>
    </source>
</evidence>
<accession>A0A0S7WG26</accession>
<gene>
    <name evidence="1" type="ORF">AMJ40_06275</name>
</gene>
<organism evidence="1 2">
    <name type="scientific">candidate division TA06 bacterium DG_26</name>
    <dbReference type="NCBI Taxonomy" id="1703771"/>
    <lineage>
        <taxon>Bacteria</taxon>
        <taxon>Bacteria division TA06</taxon>
    </lineage>
</organism>
<evidence type="ECO:0000313" key="1">
    <source>
        <dbReference type="EMBL" id="KPJ49117.1"/>
    </source>
</evidence>
<reference evidence="1 2" key="1">
    <citation type="journal article" date="2015" name="Microbiome">
        <title>Genomic resolution of linkages in carbon, nitrogen, and sulfur cycling among widespread estuary sediment bacteria.</title>
        <authorList>
            <person name="Baker B.J."/>
            <person name="Lazar C.S."/>
            <person name="Teske A.P."/>
            <person name="Dick G.J."/>
        </authorList>
    </citation>
    <scope>NUCLEOTIDE SEQUENCE [LARGE SCALE GENOMIC DNA]</scope>
    <source>
        <strain evidence="1">DG_26</strain>
    </source>
</reference>
<dbReference type="EMBL" id="LIZT01000075">
    <property type="protein sequence ID" value="KPJ49117.1"/>
    <property type="molecule type" value="Genomic_DNA"/>
</dbReference>